<gene>
    <name evidence="8" type="ORF">EZS28_000913</name>
</gene>
<dbReference type="PROSITE" id="PS50237">
    <property type="entry name" value="HECT"/>
    <property type="match status" value="2"/>
</dbReference>
<dbReference type="Proteomes" id="UP000324800">
    <property type="component" value="Unassembled WGS sequence"/>
</dbReference>
<evidence type="ECO:0000256" key="4">
    <source>
        <dbReference type="ARBA" id="ARBA00022679"/>
    </source>
</evidence>
<dbReference type="InterPro" id="IPR000569">
    <property type="entry name" value="HECT_dom"/>
</dbReference>
<comment type="catalytic activity">
    <reaction evidence="1">
        <text>S-ubiquitinyl-[E2 ubiquitin-conjugating enzyme]-L-cysteine + [acceptor protein]-L-lysine = [E2 ubiquitin-conjugating enzyme]-L-cysteine + N(6)-ubiquitinyl-[acceptor protein]-L-lysine.</text>
        <dbReference type="EC" id="2.3.2.26"/>
    </reaction>
</comment>
<evidence type="ECO:0000256" key="2">
    <source>
        <dbReference type="ARBA" id="ARBA00004906"/>
    </source>
</evidence>
<dbReference type="GO" id="GO:0006511">
    <property type="term" value="P:ubiquitin-dependent protein catabolic process"/>
    <property type="evidence" value="ECO:0007669"/>
    <property type="project" value="TreeGrafter"/>
</dbReference>
<evidence type="ECO:0000256" key="3">
    <source>
        <dbReference type="ARBA" id="ARBA00012485"/>
    </source>
</evidence>
<dbReference type="InterPro" id="IPR050409">
    <property type="entry name" value="E3_ubiq-protein_ligase"/>
</dbReference>
<feature type="domain" description="HECT" evidence="7">
    <location>
        <begin position="293"/>
        <end position="377"/>
    </location>
</feature>
<dbReference type="Gene3D" id="3.30.2410.10">
    <property type="entry name" value="Hect, E3 ligase catalytic domain"/>
    <property type="match status" value="1"/>
</dbReference>
<feature type="domain" description="HECT" evidence="7">
    <location>
        <begin position="181"/>
        <end position="212"/>
    </location>
</feature>
<sequence length="448" mass="52843">MKLSQLLRNVENETFEEEDRESQIRIQRFNDRLNLLINGKVKLASGRLRYTNWLVNEVRLAHVDLMNAVHQLENIRNVRERLHQPINISGNIKLSPQDKLSIAQADNANERFLRAVRQVQTQMAEFAPQNPQLSRVPPINSYIRGGGNVSIDRNNILETTEKQLWRLHNEQRLCCVPDCDFKYESGIDQGGIKREWITIYFQEAMKQESRIFRRRNQKGKLIVWGNEQEGIGMFRRSPLAPIRSVKQNITWNSMPPRELTSQEIEEIFLPFWTVGVMYSYALQLKVRVKCRLENSLWRILMGQAPSLEDIDIDDWEKNTRYSGASLNGKPNKEWFWKIVREKFSEKQRVQLLQFTTGLIFPPFGGFAELGQRHQSGLFRINWENCDSIDRRQHELGLYNIDDISFKFNLVIYTFKEQSFFSTFQCCQPTIKFVQIRNLKQLKTQENIK</sequence>
<organism evidence="8 9">
    <name type="scientific">Streblomastix strix</name>
    <dbReference type="NCBI Taxonomy" id="222440"/>
    <lineage>
        <taxon>Eukaryota</taxon>
        <taxon>Metamonada</taxon>
        <taxon>Preaxostyla</taxon>
        <taxon>Oxymonadida</taxon>
        <taxon>Streblomastigidae</taxon>
        <taxon>Streblomastix</taxon>
    </lineage>
</organism>
<dbReference type="PANTHER" id="PTHR11254:SF440">
    <property type="entry name" value="E3 UBIQUITIN-PROTEIN LIGASE NEDD-4"/>
    <property type="match status" value="1"/>
</dbReference>
<name>A0A5J4X9V4_9EUKA</name>
<dbReference type="Gene3D" id="3.90.1750.10">
    <property type="entry name" value="Hect, E3 ligase catalytic domains"/>
    <property type="match status" value="1"/>
</dbReference>
<reference evidence="8 9" key="1">
    <citation type="submission" date="2019-03" db="EMBL/GenBank/DDBJ databases">
        <title>Single cell metagenomics reveals metabolic interactions within the superorganism composed of flagellate Streblomastix strix and complex community of Bacteroidetes bacteria on its surface.</title>
        <authorList>
            <person name="Treitli S.C."/>
            <person name="Kolisko M."/>
            <person name="Husnik F."/>
            <person name="Keeling P."/>
            <person name="Hampl V."/>
        </authorList>
    </citation>
    <scope>NUCLEOTIDE SEQUENCE [LARGE SCALE GENOMIC DNA]</scope>
    <source>
        <strain evidence="8">ST1C</strain>
    </source>
</reference>
<evidence type="ECO:0000259" key="7">
    <source>
        <dbReference type="PROSITE" id="PS50237"/>
    </source>
</evidence>
<keyword evidence="5 6" id="KW-0833">Ubl conjugation pathway</keyword>
<dbReference type="EMBL" id="SNRW01000086">
    <property type="protein sequence ID" value="KAA6403556.1"/>
    <property type="molecule type" value="Genomic_DNA"/>
</dbReference>
<evidence type="ECO:0000256" key="1">
    <source>
        <dbReference type="ARBA" id="ARBA00000885"/>
    </source>
</evidence>
<evidence type="ECO:0000313" key="8">
    <source>
        <dbReference type="EMBL" id="KAA6403556.1"/>
    </source>
</evidence>
<dbReference type="InterPro" id="IPR035983">
    <property type="entry name" value="Hect_E3_ubiquitin_ligase"/>
</dbReference>
<evidence type="ECO:0000256" key="5">
    <source>
        <dbReference type="ARBA" id="ARBA00022786"/>
    </source>
</evidence>
<dbReference type="EC" id="2.3.2.26" evidence="3"/>
<dbReference type="Pfam" id="PF00632">
    <property type="entry name" value="HECT"/>
    <property type="match status" value="1"/>
</dbReference>
<dbReference type="GO" id="GO:0005737">
    <property type="term" value="C:cytoplasm"/>
    <property type="evidence" value="ECO:0007669"/>
    <property type="project" value="TreeGrafter"/>
</dbReference>
<comment type="pathway">
    <text evidence="2">Protein modification; protein ubiquitination.</text>
</comment>
<keyword evidence="4" id="KW-0808">Transferase</keyword>
<comment type="caution">
    <text evidence="8">The sequence shown here is derived from an EMBL/GenBank/DDBJ whole genome shotgun (WGS) entry which is preliminary data.</text>
</comment>
<dbReference type="AlphaFoldDB" id="A0A5J4X9V4"/>
<proteinExistence type="predicted"/>
<dbReference type="PANTHER" id="PTHR11254">
    <property type="entry name" value="HECT DOMAIN UBIQUITIN-PROTEIN LIGASE"/>
    <property type="match status" value="1"/>
</dbReference>
<evidence type="ECO:0000313" key="9">
    <source>
        <dbReference type="Proteomes" id="UP000324800"/>
    </source>
</evidence>
<dbReference type="SUPFAM" id="SSF56204">
    <property type="entry name" value="Hect, E3 ligase catalytic domain"/>
    <property type="match status" value="1"/>
</dbReference>
<comment type="caution">
    <text evidence="6">Lacks conserved residue(s) required for the propagation of feature annotation.</text>
</comment>
<dbReference type="GO" id="GO:0061630">
    <property type="term" value="F:ubiquitin protein ligase activity"/>
    <property type="evidence" value="ECO:0007669"/>
    <property type="project" value="UniProtKB-EC"/>
</dbReference>
<accession>A0A5J4X9V4</accession>
<evidence type="ECO:0000256" key="6">
    <source>
        <dbReference type="PROSITE-ProRule" id="PRU00104"/>
    </source>
</evidence>
<dbReference type="GO" id="GO:0016567">
    <property type="term" value="P:protein ubiquitination"/>
    <property type="evidence" value="ECO:0007669"/>
    <property type="project" value="TreeGrafter"/>
</dbReference>
<protein>
    <recommendedName>
        <fullName evidence="3">HECT-type E3 ubiquitin transferase</fullName>
        <ecNumber evidence="3">2.3.2.26</ecNumber>
    </recommendedName>
</protein>